<organism evidence="2">
    <name type="scientific">Oryza meridionalis</name>
    <dbReference type="NCBI Taxonomy" id="40149"/>
    <lineage>
        <taxon>Eukaryota</taxon>
        <taxon>Viridiplantae</taxon>
        <taxon>Streptophyta</taxon>
        <taxon>Embryophyta</taxon>
        <taxon>Tracheophyta</taxon>
        <taxon>Spermatophyta</taxon>
        <taxon>Magnoliopsida</taxon>
        <taxon>Liliopsida</taxon>
        <taxon>Poales</taxon>
        <taxon>Poaceae</taxon>
        <taxon>BOP clade</taxon>
        <taxon>Oryzoideae</taxon>
        <taxon>Oryzeae</taxon>
        <taxon>Oryzinae</taxon>
        <taxon>Oryza</taxon>
    </lineage>
</organism>
<dbReference type="AlphaFoldDB" id="A0A0E0FC27"/>
<dbReference type="EnsemblPlants" id="OMERI12G08240.1">
    <property type="protein sequence ID" value="OMERI12G08240.1"/>
    <property type="gene ID" value="OMERI12G08240"/>
</dbReference>
<dbReference type="Proteomes" id="UP000008021">
    <property type="component" value="Chromosome 12"/>
</dbReference>
<evidence type="ECO:0000313" key="3">
    <source>
        <dbReference type="Proteomes" id="UP000008021"/>
    </source>
</evidence>
<name>A0A0E0FC27_9ORYZ</name>
<keyword evidence="3" id="KW-1185">Reference proteome</keyword>
<sequence length="149" mass="16341">MSSAIGPPFYQQLPASVSIGRAHRPQRNRRPPAAAGAPSPSQIDVGCSSDACISSDGTPPFDNNSFPLGFLSVHARLVQRRPSVQAAELFQPMSSLASSQQEYTVQNNGLCWNILSSFFIKLEYWFKEEQDTRLTAALCPCDELYMLAS</sequence>
<feature type="region of interest" description="Disordered" evidence="1">
    <location>
        <begin position="21"/>
        <end position="43"/>
    </location>
</feature>
<accession>A0A0E0FC27</accession>
<reference evidence="2" key="1">
    <citation type="submission" date="2015-04" db="UniProtKB">
        <authorList>
            <consortium name="EnsemblPlants"/>
        </authorList>
    </citation>
    <scope>IDENTIFICATION</scope>
</reference>
<proteinExistence type="predicted"/>
<reference evidence="2" key="2">
    <citation type="submission" date="2018-05" db="EMBL/GenBank/DDBJ databases">
        <title>OmerRS3 (Oryza meridionalis Reference Sequence Version 3).</title>
        <authorList>
            <person name="Zhang J."/>
            <person name="Kudrna D."/>
            <person name="Lee S."/>
            <person name="Talag J."/>
            <person name="Welchert J."/>
            <person name="Wing R.A."/>
        </authorList>
    </citation>
    <scope>NUCLEOTIDE SEQUENCE [LARGE SCALE GENOMIC DNA]</scope>
    <source>
        <strain evidence="2">cv. OR44</strain>
    </source>
</reference>
<dbReference type="Gramene" id="OMERI12G08240.1">
    <property type="protein sequence ID" value="OMERI12G08240.1"/>
    <property type="gene ID" value="OMERI12G08240"/>
</dbReference>
<evidence type="ECO:0000256" key="1">
    <source>
        <dbReference type="SAM" id="MobiDB-lite"/>
    </source>
</evidence>
<protein>
    <submittedName>
        <fullName evidence="2">Uncharacterized protein</fullName>
    </submittedName>
</protein>
<feature type="compositionally biased region" description="Low complexity" evidence="1">
    <location>
        <begin position="31"/>
        <end position="40"/>
    </location>
</feature>
<feature type="compositionally biased region" description="Basic residues" evidence="1">
    <location>
        <begin position="21"/>
        <end position="30"/>
    </location>
</feature>
<evidence type="ECO:0000313" key="2">
    <source>
        <dbReference type="EnsemblPlants" id="OMERI12G08240.1"/>
    </source>
</evidence>
<dbReference type="HOGENOM" id="CLU_1752628_0_0_1"/>